<dbReference type="EMBL" id="MN740404">
    <property type="protein sequence ID" value="QHU04745.1"/>
    <property type="molecule type" value="Genomic_DNA"/>
</dbReference>
<organism evidence="2">
    <name type="scientific">viral metagenome</name>
    <dbReference type="NCBI Taxonomy" id="1070528"/>
    <lineage>
        <taxon>unclassified sequences</taxon>
        <taxon>metagenomes</taxon>
        <taxon>organismal metagenomes</taxon>
    </lineage>
</organism>
<evidence type="ECO:0000313" key="2">
    <source>
        <dbReference type="EMBL" id="QHU04745.1"/>
    </source>
</evidence>
<feature type="compositionally biased region" description="Basic residues" evidence="1">
    <location>
        <begin position="128"/>
        <end position="137"/>
    </location>
</feature>
<feature type="region of interest" description="Disordered" evidence="1">
    <location>
        <begin position="117"/>
        <end position="137"/>
    </location>
</feature>
<accession>A0A6C0JG23</accession>
<dbReference type="AlphaFoldDB" id="A0A6C0JG23"/>
<reference evidence="2" key="1">
    <citation type="journal article" date="2020" name="Nature">
        <title>Giant virus diversity and host interactions through global metagenomics.</title>
        <authorList>
            <person name="Schulz F."/>
            <person name="Roux S."/>
            <person name="Paez-Espino D."/>
            <person name="Jungbluth S."/>
            <person name="Walsh D.A."/>
            <person name="Denef V.J."/>
            <person name="McMahon K.D."/>
            <person name="Konstantinidis K.T."/>
            <person name="Eloe-Fadrosh E.A."/>
            <person name="Kyrpides N.C."/>
            <person name="Woyke T."/>
        </authorList>
    </citation>
    <scope>NUCLEOTIDE SEQUENCE</scope>
    <source>
        <strain evidence="2">GVMAG-M-3300027708-5</strain>
    </source>
</reference>
<protein>
    <submittedName>
        <fullName evidence="2">Uncharacterized protein</fullName>
    </submittedName>
</protein>
<proteinExistence type="predicted"/>
<sequence>MYEFETSPLEKYVFNEKGSTMIGGYPMTEFLKKESEKDKSLNGSTKSDYGISKFENLTIPVGLLSYSNDYFKAPLLGGAKSHGFKTDQKEAEVVDEKMFDKVFDMITKCHGLKPLKRSTKSHKDCQGKKTKKIRVKN</sequence>
<evidence type="ECO:0000256" key="1">
    <source>
        <dbReference type="SAM" id="MobiDB-lite"/>
    </source>
</evidence>
<name>A0A6C0JG23_9ZZZZ</name>